<dbReference type="RefSeq" id="WP_215786620.1">
    <property type="nucleotide sequence ID" value="NZ_JAHKKG010000004.1"/>
</dbReference>
<dbReference type="Proteomes" id="UP001519654">
    <property type="component" value="Unassembled WGS sequence"/>
</dbReference>
<sequence length="118" mass="13216">MAELVVADDEAWRDCLGVSPMAEDISGDEYVRELRIPGPDAELVQVTWDVTDDSVRIRHHRDGRIVADLFREMATLLTVARTGLGAEVILEYGSDGWLGRARVRVRPTVLIDDQVLRS</sequence>
<protein>
    <submittedName>
        <fullName evidence="1">Uncharacterized protein</fullName>
    </submittedName>
</protein>
<evidence type="ECO:0000313" key="1">
    <source>
        <dbReference type="EMBL" id="MBU2664198.1"/>
    </source>
</evidence>
<keyword evidence="2" id="KW-1185">Reference proteome</keyword>
<dbReference type="EMBL" id="JAHKKG010000004">
    <property type="protein sequence ID" value="MBU2664198.1"/>
    <property type="molecule type" value="Genomic_DNA"/>
</dbReference>
<name>A0ABS5YL56_9ACTN</name>
<accession>A0ABS5YL56</accession>
<gene>
    <name evidence="1" type="ORF">KOI35_11915</name>
</gene>
<reference evidence="1 2" key="1">
    <citation type="submission" date="2021-06" db="EMBL/GenBank/DDBJ databases">
        <title>Actinoplanes lichenicola sp. nov., and Actinoplanes ovalisporus sp. nov., isolated from lichen in Thailand.</title>
        <authorList>
            <person name="Saeng-In P."/>
            <person name="Kanchanasin P."/>
            <person name="Yuki M."/>
            <person name="Kudo T."/>
            <person name="Ohkuma M."/>
            <person name="Phongsopitanun W."/>
            <person name="Tanasupawat S."/>
        </authorList>
    </citation>
    <scope>NUCLEOTIDE SEQUENCE [LARGE SCALE GENOMIC DNA]</scope>
    <source>
        <strain evidence="1 2">NBRC 110975</strain>
    </source>
</reference>
<comment type="caution">
    <text evidence="1">The sequence shown here is derived from an EMBL/GenBank/DDBJ whole genome shotgun (WGS) entry which is preliminary data.</text>
</comment>
<evidence type="ECO:0000313" key="2">
    <source>
        <dbReference type="Proteomes" id="UP001519654"/>
    </source>
</evidence>
<proteinExistence type="predicted"/>
<organism evidence="1 2">
    <name type="scientific">Paractinoplanes bogorensis</name>
    <dbReference type="NCBI Taxonomy" id="1610840"/>
    <lineage>
        <taxon>Bacteria</taxon>
        <taxon>Bacillati</taxon>
        <taxon>Actinomycetota</taxon>
        <taxon>Actinomycetes</taxon>
        <taxon>Micromonosporales</taxon>
        <taxon>Micromonosporaceae</taxon>
        <taxon>Paractinoplanes</taxon>
    </lineage>
</organism>